<feature type="transmembrane region" description="Helical" evidence="2">
    <location>
        <begin position="209"/>
        <end position="230"/>
    </location>
</feature>
<organism evidence="3 4">
    <name type="scientific">Schizopora paradoxa</name>
    <dbReference type="NCBI Taxonomy" id="27342"/>
    <lineage>
        <taxon>Eukaryota</taxon>
        <taxon>Fungi</taxon>
        <taxon>Dikarya</taxon>
        <taxon>Basidiomycota</taxon>
        <taxon>Agaricomycotina</taxon>
        <taxon>Agaricomycetes</taxon>
        <taxon>Hymenochaetales</taxon>
        <taxon>Schizoporaceae</taxon>
        <taxon>Schizopora</taxon>
    </lineage>
</organism>
<proteinExistence type="predicted"/>
<keyword evidence="2" id="KW-0472">Membrane</keyword>
<keyword evidence="2" id="KW-0812">Transmembrane</keyword>
<sequence length="300" mass="31222">MLTNVSIDDASPDPLTGARIMYGFVNQVTPAGAGWNVGQNCSTCLAQPDPSQTFDGTWHDASTEVVGDNIPFASVSFTGVAIYVVGIIVSSTPETNSTEVVYSYNTTFLAKEGLSDGLHNVTMMCGTGDPSIDSVCLLDRFIYTTRVNSSDQNSSSSPSPDPSSSPSPSSSSSSSSETDDSQPTFSSPTLQPSASASSPNSSVTISPGVIVGAALGASLFLILLVVLYFLRRRHGRKHIVVPYAMSYSGQQDSSSDANLEPPSYTDIAGDTTFSSGPLSAGSISSQDRGSIGLLRKQRGG</sequence>
<dbReference type="AlphaFoldDB" id="A0A0H2RMV6"/>
<keyword evidence="2" id="KW-1133">Transmembrane helix</keyword>
<feature type="region of interest" description="Disordered" evidence="1">
    <location>
        <begin position="248"/>
        <end position="300"/>
    </location>
</feature>
<dbReference type="OrthoDB" id="2758521at2759"/>
<dbReference type="Proteomes" id="UP000053477">
    <property type="component" value="Unassembled WGS sequence"/>
</dbReference>
<accession>A0A0H2RMV6</accession>
<evidence type="ECO:0000256" key="1">
    <source>
        <dbReference type="SAM" id="MobiDB-lite"/>
    </source>
</evidence>
<feature type="compositionally biased region" description="Low complexity" evidence="1">
    <location>
        <begin position="166"/>
        <end position="184"/>
    </location>
</feature>
<evidence type="ECO:0000313" key="4">
    <source>
        <dbReference type="Proteomes" id="UP000053477"/>
    </source>
</evidence>
<gene>
    <name evidence="3" type="ORF">SCHPADRAFT_946301</name>
</gene>
<evidence type="ECO:0000313" key="3">
    <source>
        <dbReference type="EMBL" id="KLO06176.1"/>
    </source>
</evidence>
<feature type="compositionally biased region" description="Low complexity" evidence="1">
    <location>
        <begin position="274"/>
        <end position="285"/>
    </location>
</feature>
<dbReference type="STRING" id="27342.A0A0H2RMV6"/>
<evidence type="ECO:0000256" key="2">
    <source>
        <dbReference type="SAM" id="Phobius"/>
    </source>
</evidence>
<name>A0A0H2RMV6_9AGAM</name>
<evidence type="ECO:0008006" key="5">
    <source>
        <dbReference type="Google" id="ProtNLM"/>
    </source>
</evidence>
<feature type="compositionally biased region" description="Low complexity" evidence="1">
    <location>
        <begin position="192"/>
        <end position="202"/>
    </location>
</feature>
<feature type="compositionally biased region" description="Low complexity" evidence="1">
    <location>
        <begin position="148"/>
        <end position="158"/>
    </location>
</feature>
<feature type="compositionally biased region" description="Polar residues" evidence="1">
    <location>
        <begin position="248"/>
        <end position="257"/>
    </location>
</feature>
<keyword evidence="4" id="KW-1185">Reference proteome</keyword>
<dbReference type="EMBL" id="KQ086229">
    <property type="protein sequence ID" value="KLO06176.1"/>
    <property type="molecule type" value="Genomic_DNA"/>
</dbReference>
<reference evidence="3 4" key="1">
    <citation type="submission" date="2015-04" db="EMBL/GenBank/DDBJ databases">
        <title>Complete genome sequence of Schizopora paradoxa KUC8140, a cosmopolitan wood degrader in East Asia.</title>
        <authorList>
            <consortium name="DOE Joint Genome Institute"/>
            <person name="Min B."/>
            <person name="Park H."/>
            <person name="Jang Y."/>
            <person name="Kim J.-J."/>
            <person name="Kim K.H."/>
            <person name="Pangilinan J."/>
            <person name="Lipzen A."/>
            <person name="Riley R."/>
            <person name="Grigoriev I.V."/>
            <person name="Spatafora J.W."/>
            <person name="Choi I.-G."/>
        </authorList>
    </citation>
    <scope>NUCLEOTIDE SEQUENCE [LARGE SCALE GENOMIC DNA]</scope>
    <source>
        <strain evidence="3 4">KUC8140</strain>
    </source>
</reference>
<dbReference type="InParanoid" id="A0A0H2RMV6"/>
<feature type="region of interest" description="Disordered" evidence="1">
    <location>
        <begin position="148"/>
        <end position="202"/>
    </location>
</feature>
<protein>
    <recommendedName>
        <fullName evidence="5">Mid2 domain-containing protein</fullName>
    </recommendedName>
</protein>